<sequence>MPRGRGLFLCLLLWLPGCVAVSLSSFSSLAVSFISVTAVVSVSARRLGKGLCHFVACAPGAGSEKGSRRRGTLLPSGGHSQPLLNKGQKSGGGGGSGQPEGEGTQRTGGLWAARSSYSDEAPAEFRVRLSSCCLGPEVLESVQGEAGALEEALRGIGPSGSPLELFSVSSLEGATESEAADKLSRFVMTQLASRGSTSPSPSPPFGTETVSDLVSLSVSPERAAVPLDDLPSRDPFFVSPETAERFLEALRSLVSHKETDLMVREEREETRKVYRAGKLLVQEPAAVNHLAGQSTFSEALKGFAEKFKGFDSDPCPAGEIRSFLQEEFLRPRGMVLEDVSCVREALESEEFAAALAERLRGMLRWFKERNPYYRGHCLSCGGDAKRFLGASLQTAWEASVLGFVGGEGGGLEGKRGSSEQRGKRRVTCELYECEADGCGCVFEFPRLVETRDVWRHKKGRCGEYSRHWFRVFEALGFKTRWVVDWDDHVWVEIWLPLPPRGRRGGARKSRRGKAKAEDNAGGTVSEPGERVSMPGWGSEKEEKEGEGEEEKALKGGDEDSGAPRGKGNAKAEEEEEEDIWEDGLFDEEEGGRWVHVDPCEASVDEPLIYESWGKKPAYVMAFGRGGAEDVTRRYTTAGPRELRRRRKVPSDRILSLLKKVNGREEEALVLT</sequence>
<dbReference type="InterPro" id="IPR002931">
    <property type="entry name" value="Transglutaminase-like"/>
</dbReference>
<evidence type="ECO:0000256" key="1">
    <source>
        <dbReference type="SAM" id="MobiDB-lite"/>
    </source>
</evidence>
<protein>
    <submittedName>
        <fullName evidence="5">Uncharacterized protein</fullName>
    </submittedName>
</protein>
<dbReference type="InterPro" id="IPR018325">
    <property type="entry name" value="Rad4/PNGase_transGLS-fold"/>
</dbReference>
<feature type="compositionally biased region" description="Gly residues" evidence="1">
    <location>
        <begin position="89"/>
        <end position="100"/>
    </location>
</feature>
<keyword evidence="2" id="KW-0732">Signal</keyword>
<dbReference type="VEuPathDB" id="CryptoDB:Cvel_17617"/>
<dbReference type="InterPro" id="IPR004583">
    <property type="entry name" value="DNA_repair_Rad4"/>
</dbReference>
<evidence type="ECO:0000256" key="2">
    <source>
        <dbReference type="SAM" id="SignalP"/>
    </source>
</evidence>
<dbReference type="InterPro" id="IPR038765">
    <property type="entry name" value="Papain-like_cys_pep_sf"/>
</dbReference>
<evidence type="ECO:0000259" key="4">
    <source>
        <dbReference type="Pfam" id="PF03835"/>
    </source>
</evidence>
<dbReference type="Gene3D" id="3.10.620.30">
    <property type="match status" value="1"/>
</dbReference>
<feature type="region of interest" description="Disordered" evidence="1">
    <location>
        <begin position="501"/>
        <end position="580"/>
    </location>
</feature>
<dbReference type="Pfam" id="PF03835">
    <property type="entry name" value="Rad4"/>
    <property type="match status" value="1"/>
</dbReference>
<evidence type="ECO:0000313" key="5">
    <source>
        <dbReference type="EMBL" id="CEM14793.1"/>
    </source>
</evidence>
<name>A0A0G4FLB5_9ALVE</name>
<proteinExistence type="predicted"/>
<dbReference type="EMBL" id="CDMZ01000460">
    <property type="protein sequence ID" value="CEM14793.1"/>
    <property type="molecule type" value="Genomic_DNA"/>
</dbReference>
<organism evidence="5">
    <name type="scientific">Chromera velia CCMP2878</name>
    <dbReference type="NCBI Taxonomy" id="1169474"/>
    <lineage>
        <taxon>Eukaryota</taxon>
        <taxon>Sar</taxon>
        <taxon>Alveolata</taxon>
        <taxon>Colpodellida</taxon>
        <taxon>Chromeraceae</taxon>
        <taxon>Chromera</taxon>
    </lineage>
</organism>
<dbReference type="GO" id="GO:0005737">
    <property type="term" value="C:cytoplasm"/>
    <property type="evidence" value="ECO:0007669"/>
    <property type="project" value="TreeGrafter"/>
</dbReference>
<dbReference type="PANTHER" id="PTHR12135">
    <property type="entry name" value="DNA REPAIR PROTEIN XP-C / RAD4"/>
    <property type="match status" value="1"/>
</dbReference>
<feature type="domain" description="Rad4/PNGase transglutaminase-like fold" evidence="4">
    <location>
        <begin position="560"/>
        <end position="648"/>
    </location>
</feature>
<feature type="domain" description="Transglutaminase-like" evidence="3">
    <location>
        <begin position="450"/>
        <end position="496"/>
    </location>
</feature>
<dbReference type="GO" id="GO:0006289">
    <property type="term" value="P:nucleotide-excision repair"/>
    <property type="evidence" value="ECO:0007669"/>
    <property type="project" value="InterPro"/>
</dbReference>
<accession>A0A0G4FLB5</accession>
<dbReference type="PANTHER" id="PTHR12135:SF0">
    <property type="entry name" value="DNA REPAIR PROTEIN COMPLEMENTING XP-C CELLS"/>
    <property type="match status" value="1"/>
</dbReference>
<dbReference type="GO" id="GO:0006298">
    <property type="term" value="P:mismatch repair"/>
    <property type="evidence" value="ECO:0007669"/>
    <property type="project" value="TreeGrafter"/>
</dbReference>
<dbReference type="GO" id="GO:0003684">
    <property type="term" value="F:damaged DNA binding"/>
    <property type="evidence" value="ECO:0007669"/>
    <property type="project" value="InterPro"/>
</dbReference>
<evidence type="ECO:0000259" key="3">
    <source>
        <dbReference type="Pfam" id="PF01841"/>
    </source>
</evidence>
<feature type="chain" id="PRO_5005189249" evidence="2">
    <location>
        <begin position="21"/>
        <end position="671"/>
    </location>
</feature>
<reference evidence="5" key="1">
    <citation type="submission" date="2014-11" db="EMBL/GenBank/DDBJ databases">
        <authorList>
            <person name="Otto D Thomas"/>
            <person name="Naeem Raeece"/>
        </authorList>
    </citation>
    <scope>NUCLEOTIDE SEQUENCE</scope>
</reference>
<feature type="signal peptide" evidence="2">
    <location>
        <begin position="1"/>
        <end position="20"/>
    </location>
</feature>
<dbReference type="AlphaFoldDB" id="A0A0G4FLB5"/>
<dbReference type="GO" id="GO:0071942">
    <property type="term" value="C:XPC complex"/>
    <property type="evidence" value="ECO:0007669"/>
    <property type="project" value="TreeGrafter"/>
</dbReference>
<feature type="compositionally biased region" description="Basic residues" evidence="1">
    <location>
        <begin position="501"/>
        <end position="513"/>
    </location>
</feature>
<feature type="region of interest" description="Disordered" evidence="1">
    <location>
        <begin position="61"/>
        <end position="108"/>
    </location>
</feature>
<dbReference type="GO" id="GO:0003697">
    <property type="term" value="F:single-stranded DNA binding"/>
    <property type="evidence" value="ECO:0007669"/>
    <property type="project" value="TreeGrafter"/>
</dbReference>
<dbReference type="Pfam" id="PF01841">
    <property type="entry name" value="Transglut_core"/>
    <property type="match status" value="1"/>
</dbReference>
<dbReference type="GO" id="GO:0000111">
    <property type="term" value="C:nucleotide-excision repair factor 2 complex"/>
    <property type="evidence" value="ECO:0007669"/>
    <property type="project" value="TreeGrafter"/>
</dbReference>
<dbReference type="SUPFAM" id="SSF54001">
    <property type="entry name" value="Cysteine proteinases"/>
    <property type="match status" value="2"/>
</dbReference>
<gene>
    <name evidence="5" type="ORF">Cvel_17617</name>
</gene>